<dbReference type="AlphaFoldDB" id="A0A8H6X5C9"/>
<sequence length="294" mass="32082">MAADAEPSRPRVTTLYNDPLTQSALDLQDAMRQLRAKAKYHVQLAEQTKKLDGVTTRFARDVLRALPSISDKYDTTMEAREAKIHASREMILKNLVHRGLLVGGVATNDAPQFARIVVRDSSMGPPALPSEFSPPTIIVFGDAPVRPIAGLDVVTRAFSRAPHGTRNGATERTVLAPQNGAPVLQLCLRNGVPAKTRGNAILGPRPLPERARTIRSVPGCSRATSSPSHRNPSSAPSQVSELYGAYLDTAEPRDEAPPVQGKRQREVKDDSGEEQRDAKRPRRPLRREMALASI</sequence>
<dbReference type="OrthoDB" id="10597032at2759"/>
<feature type="compositionally biased region" description="Basic and acidic residues" evidence="1">
    <location>
        <begin position="263"/>
        <end position="278"/>
    </location>
</feature>
<proteinExistence type="predicted"/>
<accession>A0A8H6X5C9</accession>
<feature type="region of interest" description="Disordered" evidence="1">
    <location>
        <begin position="218"/>
        <end position="294"/>
    </location>
</feature>
<evidence type="ECO:0000256" key="1">
    <source>
        <dbReference type="SAM" id="MobiDB-lite"/>
    </source>
</evidence>
<comment type="caution">
    <text evidence="2">The sequence shown here is derived from an EMBL/GenBank/DDBJ whole genome shotgun (WGS) entry which is preliminary data.</text>
</comment>
<protein>
    <submittedName>
        <fullName evidence="2">Uncharacterized protein</fullName>
    </submittedName>
</protein>
<dbReference type="EMBL" id="JACAZI010000026">
    <property type="protein sequence ID" value="KAF7334643.1"/>
    <property type="molecule type" value="Genomic_DNA"/>
</dbReference>
<name>A0A8H6X5C9_9AGAR</name>
<feature type="compositionally biased region" description="Polar residues" evidence="1">
    <location>
        <begin position="222"/>
        <end position="240"/>
    </location>
</feature>
<organism evidence="2 3">
    <name type="scientific">Mycena venus</name>
    <dbReference type="NCBI Taxonomy" id="2733690"/>
    <lineage>
        <taxon>Eukaryota</taxon>
        <taxon>Fungi</taxon>
        <taxon>Dikarya</taxon>
        <taxon>Basidiomycota</taxon>
        <taxon>Agaricomycotina</taxon>
        <taxon>Agaricomycetes</taxon>
        <taxon>Agaricomycetidae</taxon>
        <taxon>Agaricales</taxon>
        <taxon>Marasmiineae</taxon>
        <taxon>Mycenaceae</taxon>
        <taxon>Mycena</taxon>
    </lineage>
</organism>
<gene>
    <name evidence="2" type="ORF">MVEN_02294800</name>
</gene>
<dbReference type="Proteomes" id="UP000620124">
    <property type="component" value="Unassembled WGS sequence"/>
</dbReference>
<evidence type="ECO:0000313" key="2">
    <source>
        <dbReference type="EMBL" id="KAF7334643.1"/>
    </source>
</evidence>
<evidence type="ECO:0000313" key="3">
    <source>
        <dbReference type="Proteomes" id="UP000620124"/>
    </source>
</evidence>
<keyword evidence="3" id="KW-1185">Reference proteome</keyword>
<reference evidence="2" key="1">
    <citation type="submission" date="2020-05" db="EMBL/GenBank/DDBJ databases">
        <title>Mycena genomes resolve the evolution of fungal bioluminescence.</title>
        <authorList>
            <person name="Tsai I.J."/>
        </authorList>
    </citation>
    <scope>NUCLEOTIDE SEQUENCE</scope>
    <source>
        <strain evidence="2">CCC161011</strain>
    </source>
</reference>